<feature type="domain" description="Teneurin-like YD-shell" evidence="3">
    <location>
        <begin position="525"/>
        <end position="942"/>
    </location>
</feature>
<dbReference type="EMBL" id="JACOOZ010000013">
    <property type="protein sequence ID" value="MBC5669002.1"/>
    <property type="molecule type" value="Genomic_DNA"/>
</dbReference>
<dbReference type="InterPro" id="IPR056823">
    <property type="entry name" value="TEN-like_YD-shell"/>
</dbReference>
<sequence length="1126" mass="127924">MYQYDDQGNTVKLIDKVTNTITNYRYNADGTVDTSNEIIVEDVESDNAEKYGLETYSDDTQYNADGDELSESSSEGTVNEENIYTYDEVGNVITETDKTNNITTSYKYDEFLRVIKTTETAQVNGKKTTKNTENGYDKNGSKIKSVDEEGRITEYTYDSMNRVIETKLIVGSDEKVTRTAYSYGSVSINTGKGMMTVKNATVTTITNTSDEVVGKTYTDSLGRTVRELNNGLYVDYTYDNDGRIFTTYTGGMNETDANEIAEGKLSVNTYDAYGNQTDTIINPEVAGDTFKVGENSIVTSNEYDAAGMLIKSTDANGNSTCYEYDEQGRVTKVTTAVGTSNQYSYDNIEKDSKGNIKSVVDTVTDALGSVSKTTTNGTEQVLSIKDETSSGSIETTYEYDVNGQKIKEAYSDGSYLTFTYDVYGNNVKKSAFDANGNEINSTEYIYDGEGNIIEAIDNKNGIPYRYTFYEYDAYGRNISVAEINATSKPSDSEVENAKLKYVYNIDDNIAKIYYPNTTGDELKGIAFKYNKDKWITEIDGLLSGDDAAAIRKYEYYSDGKISCIKDFQNFLNKDSDYVERDYSYDVFDRVLSMKYYNSTNKDLILEQYDYEYDKNSNITYKHEKYNYSNNLKDEDVTYTYNKLNQLVESVKNNKLTYKTITSSYSYDSVGNRTYEKIIKKDTVATDKTFDEATYNYYSYNRLNQLSGKTEIITDGITTKTYTGSYKYDARGNQIEVTDGKSKTNTKYTYDVENQLTDVEVTTDGKKTGEQHNIYNGNGQRISKTDIVIDGDNKKSNTTCYFYEGSLLLYTTDDSGKKISQNVIGNQDNIIVGIRYSGGNQNEYFYAKDVQGSTTNITDNTSACVQSYDYTDFGETAERIATDFKNEICYTGGIYDELTGLYYLNARYYNPDEGVFLSQDTYRGTEKNAECWNLYAYCANNPINYVDPSGHISMVVTGRYSPLGVLEKKIVNSPAYIGAELYLRKKKNWKYSADFLEHSLQDNPSDLYYGNKSALAKKLKKSRKIRNKVKKFKKSNYLAKKYSISFKHGDMFGAFHNVDLYIDRFKKGKINCVLKDYYDFSYEKYNSFINIANNYEWVCQAFKISNGYHITVEMKFKDRKNKNKDLI</sequence>
<reference evidence="4 5" key="1">
    <citation type="submission" date="2020-08" db="EMBL/GenBank/DDBJ databases">
        <title>Genome public.</title>
        <authorList>
            <person name="Liu C."/>
            <person name="Sun Q."/>
        </authorList>
    </citation>
    <scope>NUCLEOTIDE SEQUENCE [LARGE SCALE GENOMIC DNA]</scope>
    <source>
        <strain evidence="4 5">BX4</strain>
    </source>
</reference>
<dbReference type="InterPro" id="IPR022385">
    <property type="entry name" value="Rhs_assc_core"/>
</dbReference>
<dbReference type="Pfam" id="PF05593">
    <property type="entry name" value="RHS_repeat"/>
    <property type="match status" value="1"/>
</dbReference>
<dbReference type="NCBIfam" id="TIGR01643">
    <property type="entry name" value="YD_repeat_2x"/>
    <property type="match status" value="1"/>
</dbReference>
<dbReference type="Pfam" id="PF25023">
    <property type="entry name" value="TEN_YD-shell"/>
    <property type="match status" value="1"/>
</dbReference>
<evidence type="ECO:0000313" key="5">
    <source>
        <dbReference type="Proteomes" id="UP000597877"/>
    </source>
</evidence>
<dbReference type="Proteomes" id="UP000597877">
    <property type="component" value="Unassembled WGS sequence"/>
</dbReference>
<protein>
    <submittedName>
        <fullName evidence="4">RHS repeat-associated core domain-containing protein</fullName>
    </submittedName>
</protein>
<dbReference type="Gene3D" id="2.180.10.10">
    <property type="entry name" value="RHS repeat-associated core"/>
    <property type="match status" value="2"/>
</dbReference>
<keyword evidence="1" id="KW-0677">Repeat</keyword>
<organism evidence="4 5">
    <name type="scientific">Eubacterium segne</name>
    <dbReference type="NCBI Taxonomy" id="2763045"/>
    <lineage>
        <taxon>Bacteria</taxon>
        <taxon>Bacillati</taxon>
        <taxon>Bacillota</taxon>
        <taxon>Clostridia</taxon>
        <taxon>Eubacteriales</taxon>
        <taxon>Eubacteriaceae</taxon>
        <taxon>Eubacterium</taxon>
    </lineage>
</organism>
<dbReference type="PANTHER" id="PTHR32305:SF15">
    <property type="entry name" value="PROTEIN RHSA-RELATED"/>
    <property type="match status" value="1"/>
</dbReference>
<evidence type="ECO:0000256" key="2">
    <source>
        <dbReference type="SAM" id="MobiDB-lite"/>
    </source>
</evidence>
<proteinExistence type="predicted"/>
<dbReference type="InterPro" id="IPR006530">
    <property type="entry name" value="YD"/>
</dbReference>
<evidence type="ECO:0000259" key="3">
    <source>
        <dbReference type="Pfam" id="PF25023"/>
    </source>
</evidence>
<dbReference type="InterPro" id="IPR050708">
    <property type="entry name" value="T6SS_VgrG/RHS"/>
</dbReference>
<gene>
    <name evidence="4" type="ORF">H8S00_13635</name>
</gene>
<accession>A0ABR7F5Y1</accession>
<dbReference type="NCBIfam" id="TIGR03696">
    <property type="entry name" value="Rhs_assc_core"/>
    <property type="match status" value="1"/>
</dbReference>
<name>A0ABR7F5Y1_9FIRM</name>
<dbReference type="InterPro" id="IPR031325">
    <property type="entry name" value="RHS_repeat"/>
</dbReference>
<feature type="region of interest" description="Disordered" evidence="2">
    <location>
        <begin position="58"/>
        <end position="77"/>
    </location>
</feature>
<dbReference type="PANTHER" id="PTHR32305">
    <property type="match status" value="1"/>
</dbReference>
<dbReference type="RefSeq" id="WP_186840745.1">
    <property type="nucleotide sequence ID" value="NZ_JACOOZ010000013.1"/>
</dbReference>
<evidence type="ECO:0000313" key="4">
    <source>
        <dbReference type="EMBL" id="MBC5669002.1"/>
    </source>
</evidence>
<evidence type="ECO:0000256" key="1">
    <source>
        <dbReference type="ARBA" id="ARBA00022737"/>
    </source>
</evidence>
<keyword evidence="5" id="KW-1185">Reference proteome</keyword>
<comment type="caution">
    <text evidence="4">The sequence shown here is derived from an EMBL/GenBank/DDBJ whole genome shotgun (WGS) entry which is preliminary data.</text>
</comment>